<dbReference type="InterPro" id="IPR005195">
    <property type="entry name" value="Glyco_hydro_65_M"/>
</dbReference>
<dbReference type="Proteomes" id="UP000651010">
    <property type="component" value="Unassembled WGS sequence"/>
</dbReference>
<dbReference type="InterPro" id="IPR037018">
    <property type="entry name" value="GH65_N"/>
</dbReference>
<dbReference type="SUPFAM" id="SSF48208">
    <property type="entry name" value="Six-hairpin glycosidases"/>
    <property type="match status" value="1"/>
</dbReference>
<feature type="domain" description="Glycoside hydrolase family 65 central catalytic" evidence="2">
    <location>
        <begin position="378"/>
        <end position="585"/>
    </location>
</feature>
<dbReference type="PANTHER" id="PTHR11051:SF8">
    <property type="entry name" value="PROTEIN-GLUCOSYLGALACTOSYLHYDROXYLYSINE GLUCOSIDASE"/>
    <property type="match status" value="1"/>
</dbReference>
<evidence type="ECO:0000313" key="5">
    <source>
        <dbReference type="Proteomes" id="UP000651010"/>
    </source>
</evidence>
<dbReference type="EMBL" id="JACZZA010000008">
    <property type="protein sequence ID" value="MBE1161454.1"/>
    <property type="molecule type" value="Genomic_DNA"/>
</dbReference>
<keyword evidence="5" id="KW-1185">Reference proteome</keyword>
<evidence type="ECO:0000259" key="3">
    <source>
        <dbReference type="Pfam" id="PF03636"/>
    </source>
</evidence>
<dbReference type="Gene3D" id="2.70.98.40">
    <property type="entry name" value="Glycoside hydrolase, family 65, N-terminal domain"/>
    <property type="match status" value="1"/>
</dbReference>
<organism evidence="4 5">
    <name type="scientific">Dyella acidiphila</name>
    <dbReference type="NCBI Taxonomy" id="2775866"/>
    <lineage>
        <taxon>Bacteria</taxon>
        <taxon>Pseudomonadati</taxon>
        <taxon>Pseudomonadota</taxon>
        <taxon>Gammaproteobacteria</taxon>
        <taxon>Lysobacterales</taxon>
        <taxon>Rhodanobacteraceae</taxon>
        <taxon>Dyella</taxon>
    </lineage>
</organism>
<keyword evidence="4" id="KW-0378">Hydrolase</keyword>
<proteinExistence type="predicted"/>
<comment type="caution">
    <text evidence="4">The sequence shown here is derived from an EMBL/GenBank/DDBJ whole genome shotgun (WGS) entry which is preliminary data.</text>
</comment>
<dbReference type="InterPro" id="IPR008928">
    <property type="entry name" value="6-hairpin_glycosidase_sf"/>
</dbReference>
<dbReference type="PANTHER" id="PTHR11051">
    <property type="entry name" value="GLYCOSYL HYDROLASE-RELATED"/>
    <property type="match status" value="1"/>
</dbReference>
<keyword evidence="1" id="KW-0732">Signal</keyword>
<evidence type="ECO:0000313" key="4">
    <source>
        <dbReference type="EMBL" id="MBE1161454.1"/>
    </source>
</evidence>
<gene>
    <name evidence="4" type="ORF">IGX34_13800</name>
</gene>
<feature type="signal peptide" evidence="1">
    <location>
        <begin position="1"/>
        <end position="24"/>
    </location>
</feature>
<evidence type="ECO:0000256" key="1">
    <source>
        <dbReference type="SAM" id="SignalP"/>
    </source>
</evidence>
<dbReference type="InterPro" id="IPR005196">
    <property type="entry name" value="Glyco_hydro_65_N"/>
</dbReference>
<dbReference type="Gene3D" id="2.60.420.10">
    <property type="entry name" value="Maltose phosphorylase, domain 3"/>
    <property type="match status" value="1"/>
</dbReference>
<dbReference type="Gene3D" id="1.50.10.10">
    <property type="match status" value="1"/>
</dbReference>
<dbReference type="InterPro" id="IPR012341">
    <property type="entry name" value="6hp_glycosidase-like_sf"/>
</dbReference>
<dbReference type="InterPro" id="IPR011013">
    <property type="entry name" value="Gal_mutarotase_sf_dom"/>
</dbReference>
<dbReference type="GO" id="GO:0016787">
    <property type="term" value="F:hydrolase activity"/>
    <property type="evidence" value="ECO:0007669"/>
    <property type="project" value="UniProtKB-KW"/>
</dbReference>
<protein>
    <submittedName>
        <fullName evidence="4">Glycoside hydrolase family 65 protein</fullName>
    </submittedName>
</protein>
<dbReference type="Pfam" id="PF03632">
    <property type="entry name" value="Glyco_hydro_65m"/>
    <property type="match status" value="1"/>
</dbReference>
<feature type="domain" description="Glycoside hydrolase family 65 N-terminal" evidence="3">
    <location>
        <begin position="46"/>
        <end position="296"/>
    </location>
</feature>
<reference evidence="4 5" key="1">
    <citation type="submission" date="2020-09" db="EMBL/GenBank/DDBJ databases">
        <title>Dyella sp. 7MK23 isolated from forest soil.</title>
        <authorList>
            <person name="Fu J."/>
        </authorList>
    </citation>
    <scope>NUCLEOTIDE SEQUENCE [LARGE SCALE GENOMIC DNA]</scope>
    <source>
        <strain evidence="4 5">7MK23</strain>
    </source>
</reference>
<sequence>MSFRTIGITGLFLLAGTAASNACATDPSFMLTATADNFGSYFPGYLANGYFSTMTSPRGTEPSRAYMVAFMDYSKGDIARPAAIPGWSEIDYNPGGGWINSTRLDRKIFAGYAQTLDMHDGTLTTSYRFDYANKSTDVKVVTFVSQADNHLAATQFSITPHFDGSVELTFPLRLWSEYQPRFPIGSMTGDQMIAGVIASGQNLDNKPVPTPDRAAVWYPGYTQVLSSDGDSKQLTLWLDGRAKEGLSMAEAAAVQMPAGLEIQNVRLDKTSDLLSLHITAKVKQGTTYTFTKYLAASRQDWGGAAKDDVALATQARQTGFATLLARHQAAWHELWKSDIVIDGDPQVQKAVHSDLYYLLSNTTVGTAWPMGACALTPNYAGHAFWDSDSWVFPALLLLHPERAKPIVMFRRRTMQPARDRAAQYGAKGTMYPWEADPQTGVDYTPHFAYGVYREIHVNADIAIAQWQYYLASGDQAWLKQSGWPVIREVAQFWASRVSYDKSRDRYEIMHVTSPDEAYDDVPNDSFTNAAARKALQIAIEAARQVGETPDPQWQAIADKMYIPFLDQEQRHLDFDASVPHDKITWMGSSLAWLMYPNLDLPMSPAVRRNDFDFQLQELKVHGDDPNEMMMVMLAVGASELGDAKTAGDWIQRNLVGFLKPPFNVRTETVANNAGYILATSAGFLQSMVYGLTGLRVDDKGLDQAYAPVLPPSWQSLTLKQVHFRGKTYDISVRRGADGKAELVRQAL</sequence>
<name>A0ABR9GBS4_9GAMM</name>
<accession>A0ABR9GBS4</accession>
<dbReference type="SUPFAM" id="SSF74650">
    <property type="entry name" value="Galactose mutarotase-like"/>
    <property type="match status" value="1"/>
</dbReference>
<evidence type="ECO:0000259" key="2">
    <source>
        <dbReference type="Pfam" id="PF03632"/>
    </source>
</evidence>
<feature type="chain" id="PRO_5045875192" evidence="1">
    <location>
        <begin position="25"/>
        <end position="747"/>
    </location>
</feature>
<dbReference type="Pfam" id="PF03636">
    <property type="entry name" value="Glyco_hydro_65N"/>
    <property type="match status" value="1"/>
</dbReference>
<dbReference type="RefSeq" id="WP_192556307.1">
    <property type="nucleotide sequence ID" value="NZ_JACZZA010000008.1"/>
</dbReference>